<dbReference type="Proteomes" id="UP000324748">
    <property type="component" value="Unassembled WGS sequence"/>
</dbReference>
<evidence type="ECO:0000313" key="3">
    <source>
        <dbReference type="Proteomes" id="UP000324748"/>
    </source>
</evidence>
<comment type="caution">
    <text evidence="2">The sequence shown here is derived from an EMBL/GenBank/DDBJ whole genome shotgun (WGS) entry which is preliminary data.</text>
</comment>
<evidence type="ECO:0000313" key="2">
    <source>
        <dbReference type="EMBL" id="KAA1111083.1"/>
    </source>
</evidence>
<sequence>MLSEGLGTRLLLVYVGFWIVYGTSGKPTWEYDSVDHLLDITDNHAPSINDVLGNNLKPPLKDSDQANEARDVIDYIPDIRDHGFLTTPVVEQTVMESGFSQYDQLSISIPEPYQIGSSQNLDHLPCSKSKKRSPLHHQSSVDLDSLSNPYLTNPEIISNPTSNKRATNFHPPILTDKIPPAIKAKSYHLMETSEIHANNKIHHNSMCENRLGRGMAEGDLISGNWMWQGWNGSLEIPLESRVMFNPAYIPRRLTKSGKSFEHSCSSSTENESNKMLISTGTHSKNKIYHNHMANEKNEKDLSKGDFIECGLTHCKFWNDVGVSSHISIKKISTSPKIIVKKSIDILRFDMTAFDSLGKSQSTRDHCRVASMIEFIDSIEPRSNELYIPAGDPEKVPNILADITLTNFYIMMNQERNFQKKEIKISGELEGKKMNEKNKIQNDSVNELISNKKNWFRFWKERANIHISDERYPNYIQLAFEKSRTCLLFYVDIIGVILHEYHMYDLNDHKDMNQNLLQKAFEMTSEYSPNSIGKSKSKSPGANYLDKPKKKLVRLERVWNWLGIFIKRLDNEAFKKIFFSDGISNNIPKQTQVFFNHVFYHSIQNLNRRLCDYYDHIDNCKSEINHSPECSHQSIIYSLGPQQL</sequence>
<protein>
    <submittedName>
        <fullName evidence="2">Uncharacterized protein</fullName>
    </submittedName>
</protein>
<dbReference type="EMBL" id="VSWC01000027">
    <property type="protein sequence ID" value="KAA1111083.1"/>
    <property type="molecule type" value="Genomic_DNA"/>
</dbReference>
<organism evidence="2 3">
    <name type="scientific">Puccinia graminis f. sp. tritici</name>
    <dbReference type="NCBI Taxonomy" id="56615"/>
    <lineage>
        <taxon>Eukaryota</taxon>
        <taxon>Fungi</taxon>
        <taxon>Dikarya</taxon>
        <taxon>Basidiomycota</taxon>
        <taxon>Pucciniomycotina</taxon>
        <taxon>Pucciniomycetes</taxon>
        <taxon>Pucciniales</taxon>
        <taxon>Pucciniaceae</taxon>
        <taxon>Puccinia</taxon>
    </lineage>
</organism>
<dbReference type="OrthoDB" id="2515721at2759"/>
<evidence type="ECO:0000256" key="1">
    <source>
        <dbReference type="SAM" id="MobiDB-lite"/>
    </source>
</evidence>
<dbReference type="AlphaFoldDB" id="A0A5B0QDR8"/>
<gene>
    <name evidence="2" type="ORF">PGT21_036295</name>
</gene>
<keyword evidence="3" id="KW-1185">Reference proteome</keyword>
<feature type="compositionally biased region" description="Polar residues" evidence="1">
    <location>
        <begin position="136"/>
        <end position="147"/>
    </location>
</feature>
<accession>A0A5B0QDR8</accession>
<reference evidence="2 3" key="1">
    <citation type="submission" date="2019-05" db="EMBL/GenBank/DDBJ databases">
        <title>Emergence of the Ug99 lineage of the wheat stem rust pathogen through somatic hybridization.</title>
        <authorList>
            <person name="Li F."/>
            <person name="Upadhyaya N.M."/>
            <person name="Sperschneider J."/>
            <person name="Matny O."/>
            <person name="Nguyen-Phuc H."/>
            <person name="Mago R."/>
            <person name="Raley C."/>
            <person name="Miller M.E."/>
            <person name="Silverstein K.A.T."/>
            <person name="Henningsen E."/>
            <person name="Hirsch C.D."/>
            <person name="Visser B."/>
            <person name="Pretorius Z.A."/>
            <person name="Steffenson B.J."/>
            <person name="Schwessinger B."/>
            <person name="Dodds P.N."/>
            <person name="Figueroa M."/>
        </authorList>
    </citation>
    <scope>NUCLEOTIDE SEQUENCE [LARGE SCALE GENOMIC DNA]</scope>
    <source>
        <strain evidence="2">21-0</strain>
    </source>
</reference>
<feature type="region of interest" description="Disordered" evidence="1">
    <location>
        <begin position="118"/>
        <end position="147"/>
    </location>
</feature>
<proteinExistence type="predicted"/>
<name>A0A5B0QDR8_PUCGR</name>